<feature type="signal peptide" evidence="1">
    <location>
        <begin position="1"/>
        <end position="20"/>
    </location>
</feature>
<name>A0ABQ2NDV6_9ACTN</name>
<evidence type="ECO:0000313" key="2">
    <source>
        <dbReference type="EMBL" id="GGO94208.1"/>
    </source>
</evidence>
<dbReference type="PROSITE" id="PS51257">
    <property type="entry name" value="PROKAR_LIPOPROTEIN"/>
    <property type="match status" value="1"/>
</dbReference>
<keyword evidence="1" id="KW-0732">Signal</keyword>
<reference evidence="3" key="1">
    <citation type="journal article" date="2019" name="Int. J. Syst. Evol. Microbiol.">
        <title>The Global Catalogue of Microorganisms (GCM) 10K type strain sequencing project: providing services to taxonomists for standard genome sequencing and annotation.</title>
        <authorList>
            <consortium name="The Broad Institute Genomics Platform"/>
            <consortium name="The Broad Institute Genome Sequencing Center for Infectious Disease"/>
            <person name="Wu L."/>
            <person name="Ma J."/>
        </authorList>
    </citation>
    <scope>NUCLEOTIDE SEQUENCE [LARGE SCALE GENOMIC DNA]</scope>
    <source>
        <strain evidence="3">CGMCC 4.7371</strain>
    </source>
</reference>
<dbReference type="RefSeq" id="WP_188785408.1">
    <property type="nucleotide sequence ID" value="NZ_BMNI01000017.1"/>
</dbReference>
<evidence type="ECO:0008006" key="4">
    <source>
        <dbReference type="Google" id="ProtNLM"/>
    </source>
</evidence>
<gene>
    <name evidence="2" type="ORF">GCM10011584_34710</name>
</gene>
<evidence type="ECO:0000313" key="3">
    <source>
        <dbReference type="Proteomes" id="UP000655410"/>
    </source>
</evidence>
<protein>
    <recommendedName>
        <fullName evidence="4">Small secreted protein</fullName>
    </recommendedName>
</protein>
<accession>A0ABQ2NDV6</accession>
<proteinExistence type="predicted"/>
<comment type="caution">
    <text evidence="2">The sequence shown here is derived from an EMBL/GenBank/DDBJ whole genome shotgun (WGS) entry which is preliminary data.</text>
</comment>
<keyword evidence="3" id="KW-1185">Reference proteome</keyword>
<organism evidence="2 3">
    <name type="scientific">Nocardioides phosphati</name>
    <dbReference type="NCBI Taxonomy" id="1867775"/>
    <lineage>
        <taxon>Bacteria</taxon>
        <taxon>Bacillati</taxon>
        <taxon>Actinomycetota</taxon>
        <taxon>Actinomycetes</taxon>
        <taxon>Propionibacteriales</taxon>
        <taxon>Nocardioidaceae</taxon>
        <taxon>Nocardioides</taxon>
    </lineage>
</organism>
<dbReference type="EMBL" id="BMNI01000017">
    <property type="protein sequence ID" value="GGO94208.1"/>
    <property type="molecule type" value="Genomic_DNA"/>
</dbReference>
<feature type="chain" id="PRO_5046499548" description="Small secreted protein" evidence="1">
    <location>
        <begin position="21"/>
        <end position="141"/>
    </location>
</feature>
<evidence type="ECO:0000256" key="1">
    <source>
        <dbReference type="SAM" id="SignalP"/>
    </source>
</evidence>
<sequence length="141" mass="14701">MKKTAIALTACAALTLAACGGDKTLTKAEFTKQANAICDSVNKKVDAAGEKVTKEHDPSKDMAGFLKAAVAAIAPLADEGATKLRALKAPEEMQDDVDAWLDALESDTAKARKNPMILTDDSAFEATDKKAEALGLDTCAS</sequence>
<dbReference type="Proteomes" id="UP000655410">
    <property type="component" value="Unassembled WGS sequence"/>
</dbReference>